<evidence type="ECO:0000313" key="2">
    <source>
        <dbReference type="Proteomes" id="UP000375525"/>
    </source>
</evidence>
<accession>A0A5E7N1H5</accession>
<dbReference type="OrthoDB" id="6880469at2"/>
<name>A0A5E7N1H5_PSEFL</name>
<gene>
    <name evidence="1" type="ORF">PS880_04336</name>
</gene>
<dbReference type="EMBL" id="CABVIH010000023">
    <property type="protein sequence ID" value="VVP30956.1"/>
    <property type="molecule type" value="Genomic_DNA"/>
</dbReference>
<proteinExistence type="predicted"/>
<organism evidence="1 2">
    <name type="scientific">Pseudomonas fluorescens</name>
    <dbReference type="NCBI Taxonomy" id="294"/>
    <lineage>
        <taxon>Bacteria</taxon>
        <taxon>Pseudomonadati</taxon>
        <taxon>Pseudomonadota</taxon>
        <taxon>Gammaproteobacteria</taxon>
        <taxon>Pseudomonadales</taxon>
        <taxon>Pseudomonadaceae</taxon>
        <taxon>Pseudomonas</taxon>
    </lineage>
</organism>
<evidence type="ECO:0000313" key="1">
    <source>
        <dbReference type="EMBL" id="VVP30956.1"/>
    </source>
</evidence>
<reference evidence="1 2" key="1">
    <citation type="submission" date="2019-09" db="EMBL/GenBank/DDBJ databases">
        <authorList>
            <person name="Chandra G."/>
            <person name="Truman W A."/>
        </authorList>
    </citation>
    <scope>NUCLEOTIDE SEQUENCE [LARGE SCALE GENOMIC DNA]</scope>
    <source>
        <strain evidence="1">PS880</strain>
    </source>
</reference>
<sequence length="92" mass="9935">MTYPDTLAAYQALLADKPGQALLIGQGMAYRLQEGHLVGVYLDKSGQVENGSEFDFDVSAFDPSRGCWDCDDSTAAMMESITTPKFVSCSAE</sequence>
<dbReference type="AlphaFoldDB" id="A0A5E7N1H5"/>
<dbReference type="RefSeq" id="WP_150781397.1">
    <property type="nucleotide sequence ID" value="NZ_CABVIH010000023.1"/>
</dbReference>
<dbReference type="Proteomes" id="UP000375525">
    <property type="component" value="Unassembled WGS sequence"/>
</dbReference>
<protein>
    <submittedName>
        <fullName evidence="1">Uncharacterized protein</fullName>
    </submittedName>
</protein>